<dbReference type="Pfam" id="PF02821">
    <property type="entry name" value="Staphylokinase"/>
    <property type="match status" value="2"/>
</dbReference>
<evidence type="ECO:0000256" key="2">
    <source>
        <dbReference type="ARBA" id="ARBA00023202"/>
    </source>
</evidence>
<dbReference type="InterPro" id="IPR008124">
    <property type="entry name" value="SK"/>
</dbReference>
<evidence type="ECO:0000256" key="1">
    <source>
        <dbReference type="ARBA" id="ARBA00022729"/>
    </source>
</evidence>
<dbReference type="AlphaFoldDB" id="G5JZQ1"/>
<keyword evidence="2" id="KW-0617">Plasminogen activation</keyword>
<dbReference type="SMR" id="G5JZQ1"/>
<accession>G5JZQ1</accession>
<dbReference type="RefSeq" id="WP_008086929.1">
    <property type="nucleotide sequence ID" value="NZ_AEUX02000001.1"/>
</dbReference>
<evidence type="ECO:0000313" key="4">
    <source>
        <dbReference type="EMBL" id="EHI70701.1"/>
    </source>
</evidence>
<evidence type="ECO:0000256" key="3">
    <source>
        <dbReference type="SAM" id="SignalP"/>
    </source>
</evidence>
<evidence type="ECO:0000313" key="5">
    <source>
        <dbReference type="Proteomes" id="UP000003330"/>
    </source>
</evidence>
<dbReference type="OrthoDB" id="2215785at2"/>
<dbReference type="PRINTS" id="PR01753">
    <property type="entry name" value="STREPKINASE"/>
</dbReference>
<dbReference type="GO" id="GO:0005576">
    <property type="term" value="C:extracellular region"/>
    <property type="evidence" value="ECO:0007669"/>
    <property type="project" value="InterPro"/>
</dbReference>
<dbReference type="SUPFAM" id="SSF54328">
    <property type="entry name" value="Staphylokinase/streptokinase"/>
    <property type="match status" value="3"/>
</dbReference>
<keyword evidence="5" id="KW-1185">Reference proteome</keyword>
<proteinExistence type="predicted"/>
<dbReference type="Gene3D" id="3.10.20.150">
    <property type="match status" value="1"/>
</dbReference>
<dbReference type="EMBL" id="AEUX02000001">
    <property type="protein sequence ID" value="EHI70701.1"/>
    <property type="molecule type" value="Genomic_DNA"/>
</dbReference>
<reference evidence="4 5" key="1">
    <citation type="journal article" date="2014" name="Int. J. Syst. Evol. Microbiol.">
        <title>Phylogenomics and the dynamic genome evolution of the genus Streptococcus.</title>
        <authorList>
            <consortium name="The Broad Institute Genome Sequencing Platform"/>
            <person name="Richards V.P."/>
            <person name="Palmer S.R."/>
            <person name="Pavinski Bitar P.D."/>
            <person name="Qin X."/>
            <person name="Weinstock G.M."/>
            <person name="Highlander S.K."/>
            <person name="Town C.D."/>
            <person name="Burne R.A."/>
            <person name="Stanhope M.J."/>
        </authorList>
    </citation>
    <scope>NUCLEOTIDE SEQUENCE [LARGE SCALE GENOMIC DNA]</scope>
    <source>
        <strain evidence="4 5">707-05</strain>
    </source>
</reference>
<keyword evidence="1 3" id="KW-0732">Signal</keyword>
<dbReference type="InterPro" id="IPR036120">
    <property type="entry name" value="SAK/SK_sf"/>
</dbReference>
<name>G5JZQ1_9STRE</name>
<dbReference type="Gene3D" id="3.10.20.180">
    <property type="match status" value="2"/>
</dbReference>
<dbReference type="InterPro" id="IPR004093">
    <property type="entry name" value="SAK"/>
</dbReference>
<dbReference type="Proteomes" id="UP000003330">
    <property type="component" value="Unassembled WGS sequence"/>
</dbReference>
<protein>
    <submittedName>
        <fullName evidence="4">Streptokinase C</fullName>
    </submittedName>
</protein>
<dbReference type="GO" id="GO:0016301">
    <property type="term" value="F:kinase activity"/>
    <property type="evidence" value="ECO:0007669"/>
    <property type="project" value="UniProtKB-KW"/>
</dbReference>
<feature type="chain" id="PRO_5003479479" evidence="3">
    <location>
        <begin position="27"/>
        <end position="436"/>
    </location>
</feature>
<gene>
    <name evidence="4" type="primary">skc</name>
    <name evidence="4" type="ORF">STRIC_0765</name>
</gene>
<comment type="caution">
    <text evidence="4">The sequence shown here is derived from an EMBL/GenBank/DDBJ whole genome shotgun (WGS) entry which is preliminary data.</text>
</comment>
<feature type="signal peptide" evidence="3">
    <location>
        <begin position="1"/>
        <end position="26"/>
    </location>
</feature>
<organism evidence="4 5">
    <name type="scientific">Streptococcus ictaluri 707-05</name>
    <dbReference type="NCBI Taxonomy" id="764299"/>
    <lineage>
        <taxon>Bacteria</taxon>
        <taxon>Bacillati</taxon>
        <taxon>Bacillota</taxon>
        <taxon>Bacilli</taxon>
        <taxon>Lactobacillales</taxon>
        <taxon>Streptococcaceae</taxon>
        <taxon>Streptococcus</taxon>
    </lineage>
</organism>
<sequence length="436" mass="49502">MKKRLSFGMVALLSAITLGASKPVHAIAGPGWLLDTPTSTNSKLIINVNGIVEGTNQEINIKISELDLQLNTVLGKEPGQKSKQFDSDSAYTSRKLEKADLLKVIQEKLVANARTNADYFKVIDFADDAKITDRYNKIYFADKDDSVTVPIHPNQNFLLSGHVRLKPYQAKAITESAEDVQINYEVNFISENGDDDFKPLLRDMYDLKKLAVGDSITSSELKAIAQTILSQKYPEYLITERESAVVTHDKDIFRTIFSGQDEFTYQVKDREQAYQINGKSGDKEKAQNTDVISEVYYIMKKGDKPYNYADRSNMSLVTVNYVDDENKATLRSESLYLKNEHQLDFADLYDVRDKHKLLLNNLDAFGILDYSLTGKVDDNQDEANRVVTIYMAKRPEGKNASYHVAYDKDRYSEEEREAYSYLRDLGTPAPETTFEK</sequence>